<name>Q7MQT2_WOLSU</name>
<dbReference type="SUPFAM" id="SSF56349">
    <property type="entry name" value="DNA breaking-rejoining enzymes"/>
    <property type="match status" value="1"/>
</dbReference>
<proteinExistence type="inferred from homology"/>
<dbReference type="InterPro" id="IPR004107">
    <property type="entry name" value="Integrase_SAM-like_N"/>
</dbReference>
<dbReference type="InterPro" id="IPR013762">
    <property type="entry name" value="Integrase-like_cat_sf"/>
</dbReference>
<dbReference type="InterPro" id="IPR011010">
    <property type="entry name" value="DNA_brk_join_enz"/>
</dbReference>
<dbReference type="GO" id="GO:0003677">
    <property type="term" value="F:DNA binding"/>
    <property type="evidence" value="ECO:0007669"/>
    <property type="project" value="UniProtKB-KW"/>
</dbReference>
<accession>Q7MQT2</accession>
<dbReference type="GO" id="GO:0006310">
    <property type="term" value="P:DNA recombination"/>
    <property type="evidence" value="ECO:0007669"/>
    <property type="project" value="UniProtKB-KW"/>
</dbReference>
<reference evidence="6 7" key="1">
    <citation type="journal article" date="2003" name="Proc. Natl. Acad. Sci. U.S.A.">
        <title>Complete genome sequence and analysis of Wolinella succinogenes.</title>
        <authorList>
            <person name="Baar C."/>
            <person name="Eppinger M."/>
            <person name="Raddatz G."/>
            <person name="Simon JM."/>
            <person name="Lanz C."/>
            <person name="Klimmek O."/>
            <person name="Nandakumar R."/>
            <person name="Gross R."/>
            <person name="Rosinus A."/>
            <person name="Keller H."/>
            <person name="Jagtap P."/>
            <person name="Linke B."/>
            <person name="Meyer F."/>
            <person name="Lederer H."/>
            <person name="Schuster S.C."/>
        </authorList>
    </citation>
    <scope>NUCLEOTIDE SEQUENCE [LARGE SCALE GENOMIC DNA]</scope>
    <source>
        <strain evidence="7">ATCC 29543 / DSM 1740 / CCUG 13145 / JCM 31913 / LMG 7466 / NCTC 11488 / FDC 602W</strain>
    </source>
</reference>
<dbReference type="PROSITE" id="PS51898">
    <property type="entry name" value="TYR_RECOMBINASE"/>
    <property type="match status" value="1"/>
</dbReference>
<dbReference type="eggNOG" id="COG0582">
    <property type="taxonomic scope" value="Bacteria"/>
</dbReference>
<dbReference type="PANTHER" id="PTHR30629:SF2">
    <property type="entry name" value="PROPHAGE INTEGRASE INTS-RELATED"/>
    <property type="match status" value="1"/>
</dbReference>
<dbReference type="PANTHER" id="PTHR30629">
    <property type="entry name" value="PROPHAGE INTEGRASE"/>
    <property type="match status" value="1"/>
</dbReference>
<dbReference type="Gene3D" id="1.10.150.130">
    <property type="match status" value="1"/>
</dbReference>
<feature type="domain" description="Tyr recombinase" evidence="5">
    <location>
        <begin position="182"/>
        <end position="354"/>
    </location>
</feature>
<keyword evidence="4" id="KW-0233">DNA recombination</keyword>
<evidence type="ECO:0000256" key="4">
    <source>
        <dbReference type="ARBA" id="ARBA00023172"/>
    </source>
</evidence>
<evidence type="ECO:0000259" key="5">
    <source>
        <dbReference type="PROSITE" id="PS51898"/>
    </source>
</evidence>
<dbReference type="Gene3D" id="1.10.443.10">
    <property type="entry name" value="Intergrase catalytic core"/>
    <property type="match status" value="1"/>
</dbReference>
<dbReference type="InterPro" id="IPR050808">
    <property type="entry name" value="Phage_Integrase"/>
</dbReference>
<dbReference type="Pfam" id="PF02899">
    <property type="entry name" value="Phage_int_SAM_1"/>
    <property type="match status" value="1"/>
</dbReference>
<dbReference type="KEGG" id="wsu:WS2030"/>
<dbReference type="STRING" id="273121.WS2030"/>
<keyword evidence="7" id="KW-1185">Reference proteome</keyword>
<dbReference type="GO" id="GO:0015074">
    <property type="term" value="P:DNA integration"/>
    <property type="evidence" value="ECO:0007669"/>
    <property type="project" value="UniProtKB-KW"/>
</dbReference>
<evidence type="ECO:0000256" key="1">
    <source>
        <dbReference type="ARBA" id="ARBA00008857"/>
    </source>
</evidence>
<dbReference type="EMBL" id="BX571662">
    <property type="protein sequence ID" value="CAE11031.1"/>
    <property type="molecule type" value="Genomic_DNA"/>
</dbReference>
<dbReference type="InterPro" id="IPR010998">
    <property type="entry name" value="Integrase_recombinase_N"/>
</dbReference>
<organism evidence="7">
    <name type="scientific">Wolinella succinogenes (strain ATCC 29543 / DSM 1740 / CCUG 13145 / JCM 31913 / LMG 7466 / NCTC 11488 / FDC 602W)</name>
    <name type="common">Vibrio succinogenes</name>
    <dbReference type="NCBI Taxonomy" id="273121"/>
    <lineage>
        <taxon>Bacteria</taxon>
        <taxon>Pseudomonadati</taxon>
        <taxon>Campylobacterota</taxon>
        <taxon>Epsilonproteobacteria</taxon>
        <taxon>Campylobacterales</taxon>
        <taxon>Helicobacteraceae</taxon>
        <taxon>Wolinella</taxon>
    </lineage>
</organism>
<evidence type="ECO:0000313" key="6">
    <source>
        <dbReference type="EMBL" id="CAE11031.1"/>
    </source>
</evidence>
<protein>
    <recommendedName>
        <fullName evidence="5">Tyr recombinase domain-containing protein</fullName>
    </recommendedName>
</protein>
<evidence type="ECO:0000313" key="7">
    <source>
        <dbReference type="Proteomes" id="UP000000422"/>
    </source>
</evidence>
<evidence type="ECO:0000256" key="2">
    <source>
        <dbReference type="ARBA" id="ARBA00022908"/>
    </source>
</evidence>
<keyword evidence="2" id="KW-0229">DNA integration</keyword>
<dbReference type="RefSeq" id="WP_011139813.1">
    <property type="nucleotide sequence ID" value="NC_005090.1"/>
</dbReference>
<dbReference type="Pfam" id="PF00589">
    <property type="entry name" value="Phage_integrase"/>
    <property type="match status" value="1"/>
</dbReference>
<evidence type="ECO:0000256" key="3">
    <source>
        <dbReference type="ARBA" id="ARBA00023125"/>
    </source>
</evidence>
<comment type="similarity">
    <text evidence="1">Belongs to the 'phage' integrase family.</text>
</comment>
<dbReference type="InterPro" id="IPR002104">
    <property type="entry name" value="Integrase_catalytic"/>
</dbReference>
<gene>
    <name evidence="6" type="ordered locus">WS2030</name>
</gene>
<dbReference type="HOGENOM" id="CLU_027562_17_7_7"/>
<dbReference type="Proteomes" id="UP000000422">
    <property type="component" value="Chromosome"/>
</dbReference>
<sequence length="367" mass="43156">MAINLNDYKRVAQNLKVNKKNMREFLFDFRVNGKRYRKVETLIERTGWNKKDYEREAQLLLIDYRKKVEANTGNLQITSNTRLNELWELYFQTLDKSTSWTFTKESFYNRYLKEPLGKKKLDSIQEHHIMAIIRHLQAEGMATRTVNTTLEILRPLFDFAIKNKALRDNPTRFIVLKKDNTKKIVINGAEMFKRIFEGINDYYSSQPFYRALFLFGFTGRRKGEILKLKWENIDLDNNYYWIEDTKNNEKQKYELPHFIKEALLQIQDTHTGLVFKSPVTGRMLENTDGQMNKLKKHLNMPELTLHYMRNVLVSALAERGTEAITLSGMLGHRDATTINKYLSLSYHNSSKKGNATMGQIIDAEVVE</sequence>
<keyword evidence="3" id="KW-0238">DNA-binding</keyword>
<dbReference type="AlphaFoldDB" id="Q7MQT2"/>